<gene>
    <name evidence="1" type="ORF">MNBD_GAMMA09-2369</name>
</gene>
<sequence>MSKINIIVLLLVFFQSTQAFSEVKENEMEASVSPQTVVPEVSGFNLVVSAGLTSGGETLAKTTDGGSLKAGGLFLMSAGGIYSFENSKFQLQGTFGYHFDELSADNGTADFSRTSIEIIPFYRLSNKFRVGFGYVRAMSVKYSDPFDSINFDDANGYVLEMDWKLRGNSWWGVRYVDIEYLASSINGFDLSGISGIKPVDGSYFGMLFHLAF</sequence>
<name>A0A3B0XV01_9ZZZZ</name>
<proteinExistence type="predicted"/>
<reference evidence="1" key="1">
    <citation type="submission" date="2018-06" db="EMBL/GenBank/DDBJ databases">
        <authorList>
            <person name="Zhirakovskaya E."/>
        </authorList>
    </citation>
    <scope>NUCLEOTIDE SEQUENCE</scope>
</reference>
<dbReference type="SUPFAM" id="SSF56935">
    <property type="entry name" value="Porins"/>
    <property type="match status" value="1"/>
</dbReference>
<protein>
    <recommendedName>
        <fullName evidence="2">Outer membrane protein beta-barrel domain-containing protein</fullName>
    </recommendedName>
</protein>
<dbReference type="AlphaFoldDB" id="A0A3B0XV01"/>
<organism evidence="1">
    <name type="scientific">hydrothermal vent metagenome</name>
    <dbReference type="NCBI Taxonomy" id="652676"/>
    <lineage>
        <taxon>unclassified sequences</taxon>
        <taxon>metagenomes</taxon>
        <taxon>ecological metagenomes</taxon>
    </lineage>
</organism>
<accession>A0A3B0XV01</accession>
<dbReference type="EMBL" id="UOFI01000115">
    <property type="protein sequence ID" value="VAW68013.1"/>
    <property type="molecule type" value="Genomic_DNA"/>
</dbReference>
<evidence type="ECO:0008006" key="2">
    <source>
        <dbReference type="Google" id="ProtNLM"/>
    </source>
</evidence>
<evidence type="ECO:0000313" key="1">
    <source>
        <dbReference type="EMBL" id="VAW68013.1"/>
    </source>
</evidence>